<protein>
    <recommendedName>
        <fullName evidence="4">F-box domain-containing protein</fullName>
    </recommendedName>
</protein>
<comment type="caution">
    <text evidence="2">The sequence shown here is derived from an EMBL/GenBank/DDBJ whole genome shotgun (WGS) entry which is preliminary data.</text>
</comment>
<proteinExistence type="predicted"/>
<dbReference type="Proteomes" id="UP000777438">
    <property type="component" value="Unassembled WGS sequence"/>
</dbReference>
<accession>A0A9P8W2P4</accession>
<evidence type="ECO:0000256" key="1">
    <source>
        <dbReference type="SAM" id="MobiDB-lite"/>
    </source>
</evidence>
<evidence type="ECO:0000313" key="2">
    <source>
        <dbReference type="EMBL" id="KAH6888107.1"/>
    </source>
</evidence>
<dbReference type="AlphaFoldDB" id="A0A9P8W2P4"/>
<keyword evidence="3" id="KW-1185">Reference proteome</keyword>
<name>A0A9P8W2P4_9HYPO</name>
<dbReference type="OrthoDB" id="2687876at2759"/>
<feature type="region of interest" description="Disordered" evidence="1">
    <location>
        <begin position="1"/>
        <end position="23"/>
    </location>
</feature>
<feature type="compositionally biased region" description="Acidic residues" evidence="1">
    <location>
        <begin position="1"/>
        <end position="11"/>
    </location>
</feature>
<evidence type="ECO:0008006" key="4">
    <source>
        <dbReference type="Google" id="ProtNLM"/>
    </source>
</evidence>
<reference evidence="2 3" key="1">
    <citation type="journal article" date="2021" name="Nat. Commun.">
        <title>Genetic determinants of endophytism in the Arabidopsis root mycobiome.</title>
        <authorList>
            <person name="Mesny F."/>
            <person name="Miyauchi S."/>
            <person name="Thiergart T."/>
            <person name="Pickel B."/>
            <person name="Atanasova L."/>
            <person name="Karlsson M."/>
            <person name="Huettel B."/>
            <person name="Barry K.W."/>
            <person name="Haridas S."/>
            <person name="Chen C."/>
            <person name="Bauer D."/>
            <person name="Andreopoulos W."/>
            <person name="Pangilinan J."/>
            <person name="LaButti K."/>
            <person name="Riley R."/>
            <person name="Lipzen A."/>
            <person name="Clum A."/>
            <person name="Drula E."/>
            <person name="Henrissat B."/>
            <person name="Kohler A."/>
            <person name="Grigoriev I.V."/>
            <person name="Martin F.M."/>
            <person name="Hacquard S."/>
        </authorList>
    </citation>
    <scope>NUCLEOTIDE SEQUENCE [LARGE SCALE GENOMIC DNA]</scope>
    <source>
        <strain evidence="2 3">MPI-CAGE-CH-0241</strain>
    </source>
</reference>
<sequence>MTSEAEDEEYQDYPLSNEFEREPPKKLNPNIHWHYQRGQWQNVNANYLLELAKIKDLDPEKDKEPALTKYIRTRKYDELMSMMYFGPRVWGSPVRNMGCLHPEENSKPRLGVDVGPPKSSSGLLEKLPNEIIANIIPFTDIASVDALKSMNRRLFHTVWNHKLIRILNNQAYAVLRGIRATKTGQYVSVQDLLALLYSWKCQKCDAFGCYLYLMTFERLCNVCLEDGKQYLPLRESEAAKEFGLSLDVLRTLPRLQVRQGYYGGWGYELYTWIVDRYAARDAGRQLHGSDKNIKEFVQQTDPAVWKEVSKTVRRRDRLLRGKLAPRRPDAAPEYRPSGARNTRLRYTGIVRAPWLHPERLGETIWGFRCIACADHPVGPFHCDIEYTMETFMDHLREAGPIYRGIHHWEDCCDTGECFSRMKAPERLEGSYERPYWNC</sequence>
<evidence type="ECO:0000313" key="3">
    <source>
        <dbReference type="Proteomes" id="UP000777438"/>
    </source>
</evidence>
<gene>
    <name evidence="2" type="ORF">B0T10DRAFT_549366</name>
</gene>
<dbReference type="EMBL" id="JAGPYM010000013">
    <property type="protein sequence ID" value="KAH6888107.1"/>
    <property type="molecule type" value="Genomic_DNA"/>
</dbReference>
<organism evidence="2 3">
    <name type="scientific">Thelonectria olida</name>
    <dbReference type="NCBI Taxonomy" id="1576542"/>
    <lineage>
        <taxon>Eukaryota</taxon>
        <taxon>Fungi</taxon>
        <taxon>Dikarya</taxon>
        <taxon>Ascomycota</taxon>
        <taxon>Pezizomycotina</taxon>
        <taxon>Sordariomycetes</taxon>
        <taxon>Hypocreomycetidae</taxon>
        <taxon>Hypocreales</taxon>
        <taxon>Nectriaceae</taxon>
        <taxon>Thelonectria</taxon>
    </lineage>
</organism>